<evidence type="ECO:0008006" key="9">
    <source>
        <dbReference type="Google" id="ProtNLM"/>
    </source>
</evidence>
<feature type="transmembrane region" description="Helical" evidence="6">
    <location>
        <begin position="148"/>
        <end position="168"/>
    </location>
</feature>
<keyword evidence="3 6" id="KW-0812">Transmembrane</keyword>
<evidence type="ECO:0000313" key="7">
    <source>
        <dbReference type="EMBL" id="ANF59072.1"/>
    </source>
</evidence>
<organism evidence="7 8">
    <name type="scientific">Halotalea alkalilenta</name>
    <dbReference type="NCBI Taxonomy" id="376489"/>
    <lineage>
        <taxon>Bacteria</taxon>
        <taxon>Pseudomonadati</taxon>
        <taxon>Pseudomonadota</taxon>
        <taxon>Gammaproteobacteria</taxon>
        <taxon>Oceanospirillales</taxon>
        <taxon>Halomonadaceae</taxon>
        <taxon>Halotalea</taxon>
    </lineage>
</organism>
<feature type="transmembrane region" description="Helical" evidence="6">
    <location>
        <begin position="12"/>
        <end position="40"/>
    </location>
</feature>
<dbReference type="RefSeq" id="WP_064123919.1">
    <property type="nucleotide sequence ID" value="NZ_CP015243.1"/>
</dbReference>
<comment type="similarity">
    <text evidence="2">Belongs to the autoinducer-2 exporter (AI-2E) (TC 2.A.86) family.</text>
</comment>
<name>A0A172YIS4_9GAMM</name>
<evidence type="ECO:0000313" key="8">
    <source>
        <dbReference type="Proteomes" id="UP000077875"/>
    </source>
</evidence>
<dbReference type="Proteomes" id="UP000077875">
    <property type="component" value="Chromosome"/>
</dbReference>
<dbReference type="KEGG" id="haa:A5892_17705"/>
<reference evidence="7 8" key="1">
    <citation type="submission" date="2016-04" db="EMBL/GenBank/DDBJ databases">
        <title>Complete Genome Sequence of Halotalea alkalilenta IHB B 13600.</title>
        <authorList>
            <person name="Swarnkar M.K."/>
            <person name="Sharma A."/>
            <person name="Kaushal K."/>
            <person name="Soni R."/>
            <person name="Rana S."/>
            <person name="Singh A.K."/>
            <person name="Gulati A."/>
        </authorList>
    </citation>
    <scope>NUCLEOTIDE SEQUENCE [LARGE SCALE GENOMIC DNA]</scope>
    <source>
        <strain evidence="7 8">IHB B 13600</strain>
    </source>
</reference>
<evidence type="ECO:0000256" key="6">
    <source>
        <dbReference type="SAM" id="Phobius"/>
    </source>
</evidence>
<evidence type="ECO:0000256" key="3">
    <source>
        <dbReference type="ARBA" id="ARBA00022692"/>
    </source>
</evidence>
<keyword evidence="5 6" id="KW-0472">Membrane</keyword>
<feature type="transmembrane region" description="Helical" evidence="6">
    <location>
        <begin position="61"/>
        <end position="87"/>
    </location>
</feature>
<dbReference type="GO" id="GO:0016020">
    <property type="term" value="C:membrane"/>
    <property type="evidence" value="ECO:0007669"/>
    <property type="project" value="UniProtKB-SubCell"/>
</dbReference>
<feature type="transmembrane region" description="Helical" evidence="6">
    <location>
        <begin position="232"/>
        <end position="250"/>
    </location>
</feature>
<dbReference type="AlphaFoldDB" id="A0A172YIS4"/>
<evidence type="ECO:0000256" key="5">
    <source>
        <dbReference type="ARBA" id="ARBA00023136"/>
    </source>
</evidence>
<keyword evidence="8" id="KW-1185">Reference proteome</keyword>
<feature type="transmembrane region" description="Helical" evidence="6">
    <location>
        <begin position="256"/>
        <end position="276"/>
    </location>
</feature>
<evidence type="ECO:0000256" key="2">
    <source>
        <dbReference type="ARBA" id="ARBA00009773"/>
    </source>
</evidence>
<dbReference type="InterPro" id="IPR002549">
    <property type="entry name" value="AI-2E-like"/>
</dbReference>
<dbReference type="STRING" id="376489.A5892_17705"/>
<feature type="transmembrane region" description="Helical" evidence="6">
    <location>
        <begin position="297"/>
        <end position="325"/>
    </location>
</feature>
<dbReference type="Pfam" id="PF01594">
    <property type="entry name" value="AI-2E_transport"/>
    <property type="match status" value="1"/>
</dbReference>
<comment type="subcellular location">
    <subcellularLocation>
        <location evidence="1">Membrane</location>
        <topology evidence="1">Multi-pass membrane protein</topology>
    </subcellularLocation>
</comment>
<proteinExistence type="inferred from homology"/>
<dbReference type="EMBL" id="CP015243">
    <property type="protein sequence ID" value="ANF59072.1"/>
    <property type="molecule type" value="Genomic_DNA"/>
</dbReference>
<sequence>MNSPVLSRIQLASLLIAAVALLLILPLKLLASLLAGLLVFELVNGLTHPIEHLISGRIARWIAVGLLAVVIVGGLSLAFTGAFSFILHEVNNPGQTLGKMMEVIERARQQLPSVLVRYLPSSAEDFHGLLQRWLSGHLNQLQSWGRDAVHLFVTVLIGMVLGAVIALLPTPAPNEMKPLAAALHTRVMRLTAAFHQIVFAQIKISLINTLLTSIFLLVVLPLAGVHLPLAKTLVVVTFVCGLLPVVGNLISNTVIFIVGLSLSIWIALGVLGYLVVIHKLEYFLNARIVGGQIRARAWELLLAMLVFEAIFGFAGMIAAPVYYAYMKNELKALGLV</sequence>
<evidence type="ECO:0000256" key="1">
    <source>
        <dbReference type="ARBA" id="ARBA00004141"/>
    </source>
</evidence>
<protein>
    <recommendedName>
        <fullName evidence="9">AI-2E family transporter</fullName>
    </recommendedName>
</protein>
<gene>
    <name evidence="7" type="ORF">A5892_17705</name>
</gene>
<accession>A0A172YIS4</accession>
<keyword evidence="4 6" id="KW-1133">Transmembrane helix</keyword>
<evidence type="ECO:0000256" key="4">
    <source>
        <dbReference type="ARBA" id="ARBA00022989"/>
    </source>
</evidence>
<feature type="transmembrane region" description="Helical" evidence="6">
    <location>
        <begin position="204"/>
        <end position="225"/>
    </location>
</feature>